<comment type="subcellular location">
    <subcellularLocation>
        <location evidence="2">Membrane</location>
    </subcellularLocation>
</comment>
<evidence type="ECO:0000256" key="3">
    <source>
        <dbReference type="ARBA" id="ARBA00012438"/>
    </source>
</evidence>
<keyword evidence="6" id="KW-0547">Nucleotide-binding</keyword>
<evidence type="ECO:0000313" key="11">
    <source>
        <dbReference type="EMBL" id="MDY8108382.1"/>
    </source>
</evidence>
<dbReference type="CDD" id="cd18773">
    <property type="entry name" value="PDC1_HK_sensor"/>
    <property type="match status" value="1"/>
</dbReference>
<dbReference type="InterPro" id="IPR036890">
    <property type="entry name" value="HATPase_C_sf"/>
</dbReference>
<keyword evidence="9" id="KW-1133">Transmembrane helix</keyword>
<name>A0ABU5HZ71_9HYPH</name>
<keyword evidence="4" id="KW-0597">Phosphoprotein</keyword>
<keyword evidence="12" id="KW-1185">Reference proteome</keyword>
<keyword evidence="8" id="KW-0067">ATP-binding</keyword>
<dbReference type="PANTHER" id="PTHR41523:SF7">
    <property type="entry name" value="HISTIDINE KINASE"/>
    <property type="match status" value="1"/>
</dbReference>
<evidence type="ECO:0000256" key="1">
    <source>
        <dbReference type="ARBA" id="ARBA00000085"/>
    </source>
</evidence>
<feature type="domain" description="HAMP" evidence="10">
    <location>
        <begin position="326"/>
        <end position="377"/>
    </location>
</feature>
<dbReference type="InterPro" id="IPR011102">
    <property type="entry name" value="Sig_transdc_His_kinase_HWE"/>
</dbReference>
<evidence type="ECO:0000256" key="7">
    <source>
        <dbReference type="ARBA" id="ARBA00022777"/>
    </source>
</evidence>
<keyword evidence="9" id="KW-0472">Membrane</keyword>
<dbReference type="SMART" id="SM00911">
    <property type="entry name" value="HWE_HK"/>
    <property type="match status" value="1"/>
</dbReference>
<evidence type="ECO:0000259" key="10">
    <source>
        <dbReference type="PROSITE" id="PS50885"/>
    </source>
</evidence>
<feature type="transmembrane region" description="Helical" evidence="9">
    <location>
        <begin position="303"/>
        <end position="323"/>
    </location>
</feature>
<dbReference type="EMBL" id="JAXLPB010000001">
    <property type="protein sequence ID" value="MDY8108382.1"/>
    <property type="molecule type" value="Genomic_DNA"/>
</dbReference>
<evidence type="ECO:0000256" key="5">
    <source>
        <dbReference type="ARBA" id="ARBA00022679"/>
    </source>
</evidence>
<evidence type="ECO:0000256" key="2">
    <source>
        <dbReference type="ARBA" id="ARBA00004370"/>
    </source>
</evidence>
<dbReference type="EC" id="2.7.13.3" evidence="3"/>
<dbReference type="SMART" id="SM00304">
    <property type="entry name" value="HAMP"/>
    <property type="match status" value="1"/>
</dbReference>
<dbReference type="PROSITE" id="PS50885">
    <property type="entry name" value="HAMP"/>
    <property type="match status" value="1"/>
</dbReference>
<evidence type="ECO:0000313" key="12">
    <source>
        <dbReference type="Proteomes" id="UP001294412"/>
    </source>
</evidence>
<dbReference type="InterPro" id="IPR003660">
    <property type="entry name" value="HAMP_dom"/>
</dbReference>
<dbReference type="Gene3D" id="6.10.340.10">
    <property type="match status" value="1"/>
</dbReference>
<dbReference type="PANTHER" id="PTHR41523">
    <property type="entry name" value="TWO-COMPONENT SYSTEM SENSOR PROTEIN"/>
    <property type="match status" value="1"/>
</dbReference>
<dbReference type="Gene3D" id="3.30.565.10">
    <property type="entry name" value="Histidine kinase-like ATPase, C-terminal domain"/>
    <property type="match status" value="1"/>
</dbReference>
<evidence type="ECO:0000256" key="4">
    <source>
        <dbReference type="ARBA" id="ARBA00022553"/>
    </source>
</evidence>
<dbReference type="RefSeq" id="WP_322185828.1">
    <property type="nucleotide sequence ID" value="NZ_JAXLPB010000001.1"/>
</dbReference>
<sequence>MSLGNNAGPSKRFLQWSRLSFPWARLRPGRFTHAMLRPSLLVHLTTLTLIVLAPALLFSAFLIFRFSEQQEELARSQVYDMAEIVSNAFDREVVALLATARVLATSGAIEEENFPSFRNRSVRALKDSGIVADLVDDEGMVVISTAPTQTDEPAIQQHERDVVSAARESGNAGVSGVAYDPRIKRAVFLVAVPTSDAPGSRFVVVLTKPLESLERVIEKGSLPGAWSVVVEDRAGKKIFSAGAADGQMFGPRVFAAESLDAPPHAGGGAEEQIVAANTSYLTGWRSTVSVSTEIIERPIMRSWYALIAVGLILTGFSIVLGILTGRRVARPILELSRQARAIGRGEPAVTVTTNIAEIGDVSKVLNRASRERIEAEEQTRLLMREMTHRAKNQYALVAAIARRAARESADTGQFLDTLSDALASLARSADLLSSQNWESVELSALIDNQLSAFGVQTRRIRYSGPKLRVNASVAQTIGLALHELATNAAKYGALSVDDGVVTIDWSYDDVFRMEWRETGGPPVKPPTRSGFGTLVTQKMTSRGLGGKVSMSFAETGVVWSLEAPTESAEPVTGKHGD</sequence>
<evidence type="ECO:0000256" key="9">
    <source>
        <dbReference type="SAM" id="Phobius"/>
    </source>
</evidence>
<reference evidence="11 12" key="1">
    <citation type="submission" date="2023-12" db="EMBL/GenBank/DDBJ databases">
        <title>Description of Novel Strain Fulvimarina sp. 2208YS6-2-32 isolated from Uroteuthis (Photololigo) edulis.</title>
        <authorList>
            <person name="Park J.-S."/>
        </authorList>
    </citation>
    <scope>NUCLEOTIDE SEQUENCE [LARGE SCALE GENOMIC DNA]</scope>
    <source>
        <strain evidence="11 12">2208YS6-2-32</strain>
    </source>
</reference>
<proteinExistence type="predicted"/>
<evidence type="ECO:0000256" key="6">
    <source>
        <dbReference type="ARBA" id="ARBA00022741"/>
    </source>
</evidence>
<organism evidence="11 12">
    <name type="scientific">Fulvimarina uroteuthidis</name>
    <dbReference type="NCBI Taxonomy" id="3098149"/>
    <lineage>
        <taxon>Bacteria</taxon>
        <taxon>Pseudomonadati</taxon>
        <taxon>Pseudomonadota</taxon>
        <taxon>Alphaproteobacteria</taxon>
        <taxon>Hyphomicrobiales</taxon>
        <taxon>Aurantimonadaceae</taxon>
        <taxon>Fulvimarina</taxon>
    </lineage>
</organism>
<keyword evidence="9" id="KW-0812">Transmembrane</keyword>
<dbReference type="Pfam" id="PF07536">
    <property type="entry name" value="HWE_HK"/>
    <property type="match status" value="1"/>
</dbReference>
<evidence type="ECO:0000256" key="8">
    <source>
        <dbReference type="ARBA" id="ARBA00022840"/>
    </source>
</evidence>
<dbReference type="GO" id="GO:0016301">
    <property type="term" value="F:kinase activity"/>
    <property type="evidence" value="ECO:0007669"/>
    <property type="project" value="UniProtKB-KW"/>
</dbReference>
<protein>
    <recommendedName>
        <fullName evidence="3">histidine kinase</fullName>
        <ecNumber evidence="3">2.7.13.3</ecNumber>
    </recommendedName>
</protein>
<keyword evidence="7 11" id="KW-0418">Kinase</keyword>
<feature type="transmembrane region" description="Helical" evidence="9">
    <location>
        <begin position="40"/>
        <end position="64"/>
    </location>
</feature>
<gene>
    <name evidence="11" type="ORF">U0C82_04345</name>
</gene>
<dbReference type="Proteomes" id="UP001294412">
    <property type="component" value="Unassembled WGS sequence"/>
</dbReference>
<accession>A0ABU5HZ71</accession>
<keyword evidence="5" id="KW-0808">Transferase</keyword>
<comment type="catalytic activity">
    <reaction evidence="1">
        <text>ATP + protein L-histidine = ADP + protein N-phospho-L-histidine.</text>
        <dbReference type="EC" id="2.7.13.3"/>
    </reaction>
</comment>
<comment type="caution">
    <text evidence="11">The sequence shown here is derived from an EMBL/GenBank/DDBJ whole genome shotgun (WGS) entry which is preliminary data.</text>
</comment>